<accession>A0A0L0FGH1</accession>
<reference evidence="1 2" key="1">
    <citation type="submission" date="2011-02" db="EMBL/GenBank/DDBJ databases">
        <title>The Genome Sequence of Sphaeroforma arctica JP610.</title>
        <authorList>
            <consortium name="The Broad Institute Genome Sequencing Platform"/>
            <person name="Russ C."/>
            <person name="Cuomo C."/>
            <person name="Young S.K."/>
            <person name="Zeng Q."/>
            <person name="Gargeya S."/>
            <person name="Alvarado L."/>
            <person name="Berlin A."/>
            <person name="Chapman S.B."/>
            <person name="Chen Z."/>
            <person name="Freedman E."/>
            <person name="Gellesch M."/>
            <person name="Goldberg J."/>
            <person name="Griggs A."/>
            <person name="Gujja S."/>
            <person name="Heilman E."/>
            <person name="Heiman D."/>
            <person name="Howarth C."/>
            <person name="Mehta T."/>
            <person name="Neiman D."/>
            <person name="Pearson M."/>
            <person name="Roberts A."/>
            <person name="Saif S."/>
            <person name="Shea T."/>
            <person name="Shenoy N."/>
            <person name="Sisk P."/>
            <person name="Stolte C."/>
            <person name="Sykes S."/>
            <person name="White J."/>
            <person name="Yandava C."/>
            <person name="Burger G."/>
            <person name="Gray M.W."/>
            <person name="Holland P.W.H."/>
            <person name="King N."/>
            <person name="Lang F.B.F."/>
            <person name="Roger A.J."/>
            <person name="Ruiz-Trillo I."/>
            <person name="Haas B."/>
            <person name="Nusbaum C."/>
            <person name="Birren B."/>
        </authorList>
    </citation>
    <scope>NUCLEOTIDE SEQUENCE [LARGE SCALE GENOMIC DNA]</scope>
    <source>
        <strain evidence="1 2">JP610</strain>
    </source>
</reference>
<sequence length="102" mass="10859">MQTTAATEAATVTVVIKGVDPPKHVTMTYPGDVPIIATAHPLLDAIASRILAETPDTIHCKGLLPNLVGPILILYLHSQDHSCTRAFPGDKHICQSICDGLH</sequence>
<name>A0A0L0FGH1_9EUKA</name>
<dbReference type="EMBL" id="KQ243554">
    <property type="protein sequence ID" value="KNC75551.1"/>
    <property type="molecule type" value="Genomic_DNA"/>
</dbReference>
<gene>
    <name evidence="1" type="ORF">SARC_11928</name>
</gene>
<dbReference type="Proteomes" id="UP000054560">
    <property type="component" value="Unassembled WGS sequence"/>
</dbReference>
<dbReference type="GeneID" id="25912432"/>
<evidence type="ECO:0000313" key="1">
    <source>
        <dbReference type="EMBL" id="KNC75551.1"/>
    </source>
</evidence>
<protein>
    <submittedName>
        <fullName evidence="1">Uncharacterized protein</fullName>
    </submittedName>
</protein>
<dbReference type="AlphaFoldDB" id="A0A0L0FGH1"/>
<evidence type="ECO:0000313" key="2">
    <source>
        <dbReference type="Proteomes" id="UP000054560"/>
    </source>
</evidence>
<proteinExistence type="predicted"/>
<dbReference type="RefSeq" id="XP_014149453.1">
    <property type="nucleotide sequence ID" value="XM_014293978.1"/>
</dbReference>
<organism evidence="1 2">
    <name type="scientific">Sphaeroforma arctica JP610</name>
    <dbReference type="NCBI Taxonomy" id="667725"/>
    <lineage>
        <taxon>Eukaryota</taxon>
        <taxon>Ichthyosporea</taxon>
        <taxon>Ichthyophonida</taxon>
        <taxon>Sphaeroforma</taxon>
    </lineage>
</organism>
<keyword evidence="2" id="KW-1185">Reference proteome</keyword>